<evidence type="ECO:0000313" key="4">
    <source>
        <dbReference type="Proteomes" id="UP001521116"/>
    </source>
</evidence>
<feature type="compositionally biased region" description="Low complexity" evidence="1">
    <location>
        <begin position="451"/>
        <end position="462"/>
    </location>
</feature>
<protein>
    <submittedName>
        <fullName evidence="3">Uncharacterized protein</fullName>
    </submittedName>
</protein>
<reference evidence="3 4" key="1">
    <citation type="submission" date="2024-02" db="EMBL/GenBank/DDBJ databases">
        <title>De novo assembly and annotation of 12 fungi associated with fruit tree decline syndrome in Ontario, Canada.</title>
        <authorList>
            <person name="Sulman M."/>
            <person name="Ellouze W."/>
            <person name="Ilyukhin E."/>
        </authorList>
    </citation>
    <scope>NUCLEOTIDE SEQUENCE [LARGE SCALE GENOMIC DNA]</scope>
    <source>
        <strain evidence="3 4">M1-105</strain>
    </source>
</reference>
<dbReference type="Proteomes" id="UP001521116">
    <property type="component" value="Unassembled WGS sequence"/>
</dbReference>
<feature type="compositionally biased region" description="Polar residues" evidence="1">
    <location>
        <begin position="301"/>
        <end position="310"/>
    </location>
</feature>
<keyword evidence="4" id="KW-1185">Reference proteome</keyword>
<feature type="compositionally biased region" description="Low complexity" evidence="1">
    <location>
        <begin position="311"/>
        <end position="352"/>
    </location>
</feature>
<dbReference type="EMBL" id="JAJVDC020000004">
    <property type="protein sequence ID" value="KAL1637068.1"/>
    <property type="molecule type" value="Genomic_DNA"/>
</dbReference>
<proteinExistence type="predicted"/>
<feature type="region of interest" description="Disordered" evidence="1">
    <location>
        <begin position="162"/>
        <end position="381"/>
    </location>
</feature>
<accession>A0ABR3TCF9</accession>
<feature type="region of interest" description="Disordered" evidence="1">
    <location>
        <begin position="21"/>
        <end position="53"/>
    </location>
</feature>
<feature type="signal peptide" evidence="2">
    <location>
        <begin position="1"/>
        <end position="17"/>
    </location>
</feature>
<feature type="compositionally biased region" description="Low complexity" evidence="1">
    <location>
        <begin position="186"/>
        <end position="254"/>
    </location>
</feature>
<name>A0ABR3TCF9_9PEZI</name>
<feature type="compositionally biased region" description="Polar residues" evidence="1">
    <location>
        <begin position="353"/>
        <end position="381"/>
    </location>
</feature>
<feature type="compositionally biased region" description="Gly residues" evidence="1">
    <location>
        <begin position="173"/>
        <end position="185"/>
    </location>
</feature>
<keyword evidence="2" id="KW-0732">Signal</keyword>
<organism evidence="3 4">
    <name type="scientific">Neofusicoccum ribis</name>
    <dbReference type="NCBI Taxonomy" id="45134"/>
    <lineage>
        <taxon>Eukaryota</taxon>
        <taxon>Fungi</taxon>
        <taxon>Dikarya</taxon>
        <taxon>Ascomycota</taxon>
        <taxon>Pezizomycotina</taxon>
        <taxon>Dothideomycetes</taxon>
        <taxon>Dothideomycetes incertae sedis</taxon>
        <taxon>Botryosphaeriales</taxon>
        <taxon>Botryosphaeriaceae</taxon>
        <taxon>Neofusicoccum</taxon>
    </lineage>
</organism>
<feature type="chain" id="PRO_5045438998" evidence="2">
    <location>
        <begin position="18"/>
        <end position="541"/>
    </location>
</feature>
<feature type="compositionally biased region" description="Low complexity" evidence="1">
    <location>
        <begin position="261"/>
        <end position="295"/>
    </location>
</feature>
<feature type="compositionally biased region" description="Low complexity" evidence="1">
    <location>
        <begin position="39"/>
        <end position="50"/>
    </location>
</feature>
<sequence>MKFATSLLSFAITGALALPAPQQGNVPGQQPPPGTNSLQQSSPQQFQTQPDVGTQEAFVQTLGPGFSVLIAVETSPKGEKAIVAWAFGRSQCIERQLVSKGLNFCGKWLEFNRVPELDPGLSPTGDWEQVYVTFLGCDENSRNGDYSGIYMAVFVPGEFEGNFNQQSPNTQGSLGGQQIGQGTPQGMGFQPNQQFNPNQQQGAPLPQQQNQQFNPNQQQQNQQFNPNQQQQQGAPLPQQQNQQFNPNRQLNPNQMQPAGAQPNNLQNLGQQNQQFQPQGQQNQQFRPQGQQNQNLRPVGGTPNNLQNLGTNTNPNQIAPQQNPQPNNLQSLGQQNQQFQPQGQQNQNFQPTSNNLQSLPQQQGNTAPLPQTQQLQGANSPGTEQIPAAALEQLPQLPLRLMQQQQNQLPQGSVSGTTGTALQNQQLNAVNGQQQGNPAELGIDPTTGQTAGLGWSGDDQSGQQGTGSGVGGFGSGAWGGWAGAYVEFYHCNSDREMHGCAYNDKDNTDLTTFLSCGDYAYTADKTPDQSGDSGSSSGGGQK</sequence>
<evidence type="ECO:0000256" key="2">
    <source>
        <dbReference type="SAM" id="SignalP"/>
    </source>
</evidence>
<evidence type="ECO:0000313" key="3">
    <source>
        <dbReference type="EMBL" id="KAL1637068.1"/>
    </source>
</evidence>
<gene>
    <name evidence="3" type="ORF">SLS56_000724</name>
</gene>
<feature type="region of interest" description="Disordered" evidence="1">
    <location>
        <begin position="432"/>
        <end position="469"/>
    </location>
</feature>
<comment type="caution">
    <text evidence="3">The sequence shown here is derived from an EMBL/GenBank/DDBJ whole genome shotgun (WGS) entry which is preliminary data.</text>
</comment>
<evidence type="ECO:0000256" key="1">
    <source>
        <dbReference type="SAM" id="MobiDB-lite"/>
    </source>
</evidence>